<comment type="caution">
    <text evidence="3">The sequence shown here is derived from an EMBL/GenBank/DDBJ whole genome shotgun (WGS) entry which is preliminary data.</text>
</comment>
<reference evidence="3 4" key="1">
    <citation type="journal article" date="2015" name="Sci. Rep.">
        <title>Chromosome-level genome map provides insights into diverse defense mechanisms in the medicinal fungus Ganoderma sinense.</title>
        <authorList>
            <person name="Zhu Y."/>
            <person name="Xu J."/>
            <person name="Sun C."/>
            <person name="Zhou S."/>
            <person name="Xu H."/>
            <person name="Nelson D.R."/>
            <person name="Qian J."/>
            <person name="Song J."/>
            <person name="Luo H."/>
            <person name="Xiang L."/>
            <person name="Li Y."/>
            <person name="Xu Z."/>
            <person name="Ji A."/>
            <person name="Wang L."/>
            <person name="Lu S."/>
            <person name="Hayward A."/>
            <person name="Sun W."/>
            <person name="Li X."/>
            <person name="Schwartz D.C."/>
            <person name="Wang Y."/>
            <person name="Chen S."/>
        </authorList>
    </citation>
    <scope>NUCLEOTIDE SEQUENCE [LARGE SCALE GENOMIC DNA]</scope>
    <source>
        <strain evidence="3 4">ZZ0214-1</strain>
    </source>
</reference>
<sequence length="547" mass="61366">MSKSRHAQGHGRQSRMAKCARKTDDGLYLRKDAEDIEFESMDRRYAFNVDVLETDTSDPRGFTYQNRVFKIGDDVILNSKFDDTNDIWLGQINQIRTSKDKTKTLAKVRWYWSRNDVATIMKSFDHTKCSPYERILSDDYDYVSPYAFQARAHVYEYHEDDLNPPPIGPTSFFIRTTLLHRKKQIKPPLGHDTCHCKEAYNPYPAPVLTNPDDMTSSPSEPPDTMHFCPSVNCRKWFHARCLALMQNLDTTSHPMTRAIRLLANDPDSQAPFVMFGHFAGPESREIVPDSTQQMTVNEALEFWTRERTILAHLPPALLAIAQAPIVRRSGVPGGWAIGNVADVVLARRFVYAALEHDGAPERSAKFLELLRRDAARWEDVIWLERRRQGGPSHGDVETMDVDMDSGADTQRADLPVELEAKGLGRWGSSTRTAAATASATPMEVWGGLWDGVNLQEDSDCGEEEDGGAEETLTASGSPGKGKSRSADREPDEISALEALCEDLGQFELLASPYGPYWERRGREFEEAAAAGLLDGPDFVCPQCRSAI</sequence>
<protein>
    <recommendedName>
        <fullName evidence="2">BAH domain-containing protein</fullName>
    </recommendedName>
</protein>
<dbReference type="InterPro" id="IPR043151">
    <property type="entry name" value="BAH_sf"/>
</dbReference>
<dbReference type="GO" id="GO:0003682">
    <property type="term" value="F:chromatin binding"/>
    <property type="evidence" value="ECO:0007669"/>
    <property type="project" value="InterPro"/>
</dbReference>
<dbReference type="PANTHER" id="PTHR46364">
    <property type="entry name" value="OS08G0421900 PROTEIN"/>
    <property type="match status" value="1"/>
</dbReference>
<dbReference type="InterPro" id="IPR001025">
    <property type="entry name" value="BAH_dom"/>
</dbReference>
<dbReference type="PROSITE" id="PS51038">
    <property type="entry name" value="BAH"/>
    <property type="match status" value="1"/>
</dbReference>
<proteinExistence type="predicted"/>
<dbReference type="EMBL" id="AYKW01000023">
    <property type="protein sequence ID" value="PIL28890.1"/>
    <property type="molecule type" value="Genomic_DNA"/>
</dbReference>
<dbReference type="Gene3D" id="2.30.30.490">
    <property type="match status" value="1"/>
</dbReference>
<evidence type="ECO:0000256" key="1">
    <source>
        <dbReference type="SAM" id="MobiDB-lite"/>
    </source>
</evidence>
<feature type="domain" description="BAH" evidence="2">
    <location>
        <begin position="67"/>
        <end position="189"/>
    </location>
</feature>
<feature type="compositionally biased region" description="Acidic residues" evidence="1">
    <location>
        <begin position="456"/>
        <end position="468"/>
    </location>
</feature>
<evidence type="ECO:0000259" key="2">
    <source>
        <dbReference type="PROSITE" id="PS51038"/>
    </source>
</evidence>
<dbReference type="AlphaFoldDB" id="A0A2G8S544"/>
<dbReference type="Proteomes" id="UP000230002">
    <property type="component" value="Unassembled WGS sequence"/>
</dbReference>
<organism evidence="3 4">
    <name type="scientific">Ganoderma sinense ZZ0214-1</name>
    <dbReference type="NCBI Taxonomy" id="1077348"/>
    <lineage>
        <taxon>Eukaryota</taxon>
        <taxon>Fungi</taxon>
        <taxon>Dikarya</taxon>
        <taxon>Basidiomycota</taxon>
        <taxon>Agaricomycotina</taxon>
        <taxon>Agaricomycetes</taxon>
        <taxon>Polyporales</taxon>
        <taxon>Polyporaceae</taxon>
        <taxon>Ganoderma</taxon>
    </lineage>
</organism>
<gene>
    <name evidence="3" type="ORF">GSI_08936</name>
</gene>
<keyword evidence="4" id="KW-1185">Reference proteome</keyword>
<accession>A0A2G8S544</accession>
<name>A0A2G8S544_9APHY</name>
<evidence type="ECO:0000313" key="4">
    <source>
        <dbReference type="Proteomes" id="UP000230002"/>
    </source>
</evidence>
<dbReference type="OrthoDB" id="10259622at2759"/>
<feature type="region of interest" description="Disordered" evidence="1">
    <location>
        <begin position="455"/>
        <end position="490"/>
    </location>
</feature>
<evidence type="ECO:0000313" key="3">
    <source>
        <dbReference type="EMBL" id="PIL28890.1"/>
    </source>
</evidence>